<evidence type="ECO:0000313" key="3">
    <source>
        <dbReference type="EMBL" id="MDP9898100.1"/>
    </source>
</evidence>
<comment type="caution">
    <text evidence="3">The sequence shown here is derived from an EMBL/GenBank/DDBJ whole genome shotgun (WGS) entry which is preliminary data.</text>
</comment>
<dbReference type="EC" id="3.5.1.9" evidence="3"/>
<dbReference type="EMBL" id="JAUSRO010000001">
    <property type="protein sequence ID" value="MDP9898100.1"/>
    <property type="molecule type" value="Genomic_DNA"/>
</dbReference>
<evidence type="ECO:0000313" key="4">
    <source>
        <dbReference type="Proteomes" id="UP001226867"/>
    </source>
</evidence>
<name>A0ABT9S1L0_9BURK</name>
<dbReference type="RefSeq" id="WP_307687920.1">
    <property type="nucleotide sequence ID" value="NZ_JAUSRO010000001.1"/>
</dbReference>
<keyword evidence="4" id="KW-1185">Reference proteome</keyword>
<dbReference type="InterPro" id="IPR029058">
    <property type="entry name" value="AB_hydrolase_fold"/>
</dbReference>
<dbReference type="InterPro" id="IPR049492">
    <property type="entry name" value="BD-FAE-like_dom"/>
</dbReference>
<dbReference type="PANTHER" id="PTHR48081">
    <property type="entry name" value="AB HYDROLASE SUPERFAMILY PROTEIN C4A8.06C"/>
    <property type="match status" value="1"/>
</dbReference>
<reference evidence="3 4" key="1">
    <citation type="submission" date="2023-07" db="EMBL/GenBank/DDBJ databases">
        <title>Sorghum-associated microbial communities from plants grown in Nebraska, USA.</title>
        <authorList>
            <person name="Schachtman D."/>
        </authorList>
    </citation>
    <scope>NUCLEOTIDE SEQUENCE [LARGE SCALE GENOMIC DNA]</scope>
    <source>
        <strain evidence="3 4">DS1607</strain>
    </source>
</reference>
<dbReference type="Gene3D" id="3.40.50.1820">
    <property type="entry name" value="alpha/beta hydrolase"/>
    <property type="match status" value="1"/>
</dbReference>
<evidence type="ECO:0000256" key="1">
    <source>
        <dbReference type="ARBA" id="ARBA00022801"/>
    </source>
</evidence>
<dbReference type="InterPro" id="IPR050300">
    <property type="entry name" value="GDXG_lipolytic_enzyme"/>
</dbReference>
<dbReference type="SUPFAM" id="SSF53474">
    <property type="entry name" value="alpha/beta-Hydrolases"/>
    <property type="match status" value="1"/>
</dbReference>
<dbReference type="Pfam" id="PF20434">
    <property type="entry name" value="BD-FAE"/>
    <property type="match status" value="1"/>
</dbReference>
<gene>
    <name evidence="3" type="ORF">J2W36_000333</name>
</gene>
<evidence type="ECO:0000259" key="2">
    <source>
        <dbReference type="Pfam" id="PF20434"/>
    </source>
</evidence>
<sequence length="289" mass="31009">MTAHDSAWFEAMYNNRVRVPDSGDYMARWARDSAAVRAVAACALDVAYGNGAGETLDVFPASSPAAPVLFFIHGGYWRALDKSDHSFLAPAFTAQDVCVVVPNYALCPGTPAHPVTVADIASQMVRALVWTWRHVAAYGGDPSRITVAGHSAGGHLTAMMLGCLWPEVAPDLPTLLVRNGLSISGLYMLEPLRHVPFLGNSLGLTPDNVRPLSPALWPAPENGALHSVVGGDESDEFIRQNALIRSAWGADRVPVCDTLPGLQHFSVLDALAQPDHVLHAHAMRLLRQA</sequence>
<dbReference type="Proteomes" id="UP001226867">
    <property type="component" value="Unassembled WGS sequence"/>
</dbReference>
<keyword evidence="1 3" id="KW-0378">Hydrolase</keyword>
<accession>A0ABT9S1L0</accession>
<feature type="domain" description="BD-FAE-like" evidence="2">
    <location>
        <begin position="63"/>
        <end position="160"/>
    </location>
</feature>
<proteinExistence type="predicted"/>
<dbReference type="GO" id="GO:0004061">
    <property type="term" value="F:arylformamidase activity"/>
    <property type="evidence" value="ECO:0007669"/>
    <property type="project" value="UniProtKB-EC"/>
</dbReference>
<dbReference type="PANTHER" id="PTHR48081:SF33">
    <property type="entry name" value="KYNURENINE FORMAMIDASE"/>
    <property type="match status" value="1"/>
</dbReference>
<protein>
    <submittedName>
        <fullName evidence="3">Arylformamidase</fullName>
        <ecNumber evidence="3">3.5.1.9</ecNumber>
    </submittedName>
</protein>
<organism evidence="3 4">
    <name type="scientific">Variovorax ginsengisoli</name>
    <dbReference type="NCBI Taxonomy" id="363844"/>
    <lineage>
        <taxon>Bacteria</taxon>
        <taxon>Pseudomonadati</taxon>
        <taxon>Pseudomonadota</taxon>
        <taxon>Betaproteobacteria</taxon>
        <taxon>Burkholderiales</taxon>
        <taxon>Comamonadaceae</taxon>
        <taxon>Variovorax</taxon>
    </lineage>
</organism>